<gene>
    <name evidence="1" type="ORF">DCAF_LOCUS22608</name>
</gene>
<keyword evidence="2" id="KW-1185">Reference proteome</keyword>
<evidence type="ECO:0000313" key="1">
    <source>
        <dbReference type="EMBL" id="CAK7349885.1"/>
    </source>
</evidence>
<evidence type="ECO:0000313" key="2">
    <source>
        <dbReference type="Proteomes" id="UP001314170"/>
    </source>
</evidence>
<name>A0AAV1SF31_9ROSI</name>
<accession>A0AAV1SF31</accession>
<dbReference type="AlphaFoldDB" id="A0AAV1SF31"/>
<dbReference type="EMBL" id="CAWUPB010001178">
    <property type="protein sequence ID" value="CAK7349885.1"/>
    <property type="molecule type" value="Genomic_DNA"/>
</dbReference>
<sequence>MASYFNFDDWQPWSSGYVYRELGTIGWKVRLFQKSSVLGLTELALYGNKKSINTATTLQDKQICWCNTLLESENRLCNIRPEWYPDHEEQRKARVGNLARTKKVSANFLFLTTNHKEGGSHHHEQSSLSLLVFLDDPREK</sequence>
<protein>
    <submittedName>
        <fullName evidence="1">Uncharacterized protein</fullName>
    </submittedName>
</protein>
<organism evidence="1 2">
    <name type="scientific">Dovyalis caffra</name>
    <dbReference type="NCBI Taxonomy" id="77055"/>
    <lineage>
        <taxon>Eukaryota</taxon>
        <taxon>Viridiplantae</taxon>
        <taxon>Streptophyta</taxon>
        <taxon>Embryophyta</taxon>
        <taxon>Tracheophyta</taxon>
        <taxon>Spermatophyta</taxon>
        <taxon>Magnoliopsida</taxon>
        <taxon>eudicotyledons</taxon>
        <taxon>Gunneridae</taxon>
        <taxon>Pentapetalae</taxon>
        <taxon>rosids</taxon>
        <taxon>fabids</taxon>
        <taxon>Malpighiales</taxon>
        <taxon>Salicaceae</taxon>
        <taxon>Flacourtieae</taxon>
        <taxon>Dovyalis</taxon>
    </lineage>
</organism>
<dbReference type="Proteomes" id="UP001314170">
    <property type="component" value="Unassembled WGS sequence"/>
</dbReference>
<comment type="caution">
    <text evidence="1">The sequence shown here is derived from an EMBL/GenBank/DDBJ whole genome shotgun (WGS) entry which is preliminary data.</text>
</comment>
<reference evidence="1 2" key="1">
    <citation type="submission" date="2024-01" db="EMBL/GenBank/DDBJ databases">
        <authorList>
            <person name="Waweru B."/>
        </authorList>
    </citation>
    <scope>NUCLEOTIDE SEQUENCE [LARGE SCALE GENOMIC DNA]</scope>
</reference>
<proteinExistence type="predicted"/>